<evidence type="ECO:0000256" key="1">
    <source>
        <dbReference type="SAM" id="MobiDB-lite"/>
    </source>
</evidence>
<proteinExistence type="predicted"/>
<protein>
    <submittedName>
        <fullName evidence="2">Uncharacterized protein</fullName>
    </submittedName>
</protein>
<gene>
    <name evidence="2" type="ORF">ColLi_10823</name>
</gene>
<keyword evidence="3" id="KW-1185">Reference proteome</keyword>
<feature type="compositionally biased region" description="Low complexity" evidence="1">
    <location>
        <begin position="159"/>
        <end position="178"/>
    </location>
</feature>
<evidence type="ECO:0000313" key="2">
    <source>
        <dbReference type="EMBL" id="GJC87985.1"/>
    </source>
</evidence>
<accession>A0AA37LWJ7</accession>
<reference evidence="2 3" key="1">
    <citation type="submission" date="2021-07" db="EMBL/GenBank/DDBJ databases">
        <title>Genome data of Colletotrichum spaethianum.</title>
        <authorList>
            <person name="Utami Y.D."/>
            <person name="Hiruma K."/>
        </authorList>
    </citation>
    <scope>NUCLEOTIDE SEQUENCE [LARGE SCALE GENOMIC DNA]</scope>
    <source>
        <strain evidence="2 3">MAFF 242679</strain>
    </source>
</reference>
<feature type="region of interest" description="Disordered" evidence="1">
    <location>
        <begin position="215"/>
        <end position="235"/>
    </location>
</feature>
<organism evidence="2 3">
    <name type="scientific">Colletotrichum liriopes</name>
    <dbReference type="NCBI Taxonomy" id="708192"/>
    <lineage>
        <taxon>Eukaryota</taxon>
        <taxon>Fungi</taxon>
        <taxon>Dikarya</taxon>
        <taxon>Ascomycota</taxon>
        <taxon>Pezizomycotina</taxon>
        <taxon>Sordariomycetes</taxon>
        <taxon>Hypocreomycetidae</taxon>
        <taxon>Glomerellales</taxon>
        <taxon>Glomerellaceae</taxon>
        <taxon>Colletotrichum</taxon>
        <taxon>Colletotrichum spaethianum species complex</taxon>
    </lineage>
</organism>
<sequence length="235" mass="26374">MLKATEVLVSTHMRHSHFHMPRHNISRRYGNLWISSAAADSRTISHSDIQVAYSLVSHWVVCAKRFLWVSIKQDLLASSVTSISQYNVVNAMARSERHHCSKYHEPYSSLTEIQLLFYPYPESTMPEGLHTPILDWLNWIRGHQQVEPDPEMNHRKSFASTTESSTSDGSGNSSASTASSGVFSPTLMSWHPPANTPCVTPETFQYIPLPLFRSPSSNDEKLPETSGGVRVSKFG</sequence>
<evidence type="ECO:0000313" key="3">
    <source>
        <dbReference type="Proteomes" id="UP001055172"/>
    </source>
</evidence>
<name>A0AA37LWJ7_9PEZI</name>
<comment type="caution">
    <text evidence="2">The sequence shown here is derived from an EMBL/GenBank/DDBJ whole genome shotgun (WGS) entry which is preliminary data.</text>
</comment>
<dbReference type="EMBL" id="BPPX01000029">
    <property type="protein sequence ID" value="GJC87985.1"/>
    <property type="molecule type" value="Genomic_DNA"/>
</dbReference>
<dbReference type="Proteomes" id="UP001055172">
    <property type="component" value="Unassembled WGS sequence"/>
</dbReference>
<feature type="region of interest" description="Disordered" evidence="1">
    <location>
        <begin position="148"/>
        <end position="178"/>
    </location>
</feature>
<dbReference type="AlphaFoldDB" id="A0AA37LWJ7"/>